<dbReference type="AlphaFoldDB" id="A0A392W5Q0"/>
<feature type="compositionally biased region" description="Polar residues" evidence="1">
    <location>
        <begin position="25"/>
        <end position="34"/>
    </location>
</feature>
<evidence type="ECO:0000313" key="3">
    <source>
        <dbReference type="Proteomes" id="UP000265520"/>
    </source>
</evidence>
<dbReference type="Proteomes" id="UP000265520">
    <property type="component" value="Unassembled WGS sequence"/>
</dbReference>
<feature type="region of interest" description="Disordered" evidence="1">
    <location>
        <begin position="1"/>
        <end position="40"/>
    </location>
</feature>
<proteinExistence type="predicted"/>
<protein>
    <submittedName>
        <fullName evidence="2">Uncharacterized protein</fullName>
    </submittedName>
</protein>
<evidence type="ECO:0000256" key="1">
    <source>
        <dbReference type="SAM" id="MobiDB-lite"/>
    </source>
</evidence>
<evidence type="ECO:0000313" key="2">
    <source>
        <dbReference type="EMBL" id="MCI93990.1"/>
    </source>
</evidence>
<dbReference type="EMBL" id="LXQA011344359">
    <property type="protein sequence ID" value="MCI93990.1"/>
    <property type="molecule type" value="Genomic_DNA"/>
</dbReference>
<sequence length="67" mass="7322">QEDKAKSAKPTLSVDYERTTRTEDSSTQANTSVSKPPAGITLPMHLRESVEDLAPEDALEKLLAEHS</sequence>
<feature type="compositionally biased region" description="Basic and acidic residues" evidence="1">
    <location>
        <begin position="15"/>
        <end position="24"/>
    </location>
</feature>
<keyword evidence="3" id="KW-1185">Reference proteome</keyword>
<accession>A0A392W5Q0</accession>
<comment type="caution">
    <text evidence="2">The sequence shown here is derived from an EMBL/GenBank/DDBJ whole genome shotgun (WGS) entry which is preliminary data.</text>
</comment>
<reference evidence="2 3" key="1">
    <citation type="journal article" date="2018" name="Front. Plant Sci.">
        <title>Red Clover (Trifolium pratense) and Zigzag Clover (T. medium) - A Picture of Genomic Similarities and Differences.</title>
        <authorList>
            <person name="Dluhosova J."/>
            <person name="Istvanek J."/>
            <person name="Nedelnik J."/>
            <person name="Repkova J."/>
        </authorList>
    </citation>
    <scope>NUCLEOTIDE SEQUENCE [LARGE SCALE GENOMIC DNA]</scope>
    <source>
        <strain evidence="3">cv. 10/8</strain>
        <tissue evidence="2">Leaf</tissue>
    </source>
</reference>
<name>A0A392W5Q0_9FABA</name>
<feature type="non-terminal residue" evidence="2">
    <location>
        <position position="1"/>
    </location>
</feature>
<organism evidence="2 3">
    <name type="scientific">Trifolium medium</name>
    <dbReference type="NCBI Taxonomy" id="97028"/>
    <lineage>
        <taxon>Eukaryota</taxon>
        <taxon>Viridiplantae</taxon>
        <taxon>Streptophyta</taxon>
        <taxon>Embryophyta</taxon>
        <taxon>Tracheophyta</taxon>
        <taxon>Spermatophyta</taxon>
        <taxon>Magnoliopsida</taxon>
        <taxon>eudicotyledons</taxon>
        <taxon>Gunneridae</taxon>
        <taxon>Pentapetalae</taxon>
        <taxon>rosids</taxon>
        <taxon>fabids</taxon>
        <taxon>Fabales</taxon>
        <taxon>Fabaceae</taxon>
        <taxon>Papilionoideae</taxon>
        <taxon>50 kb inversion clade</taxon>
        <taxon>NPAAA clade</taxon>
        <taxon>Hologalegina</taxon>
        <taxon>IRL clade</taxon>
        <taxon>Trifolieae</taxon>
        <taxon>Trifolium</taxon>
    </lineage>
</organism>
<feature type="non-terminal residue" evidence="2">
    <location>
        <position position="67"/>
    </location>
</feature>